<dbReference type="InterPro" id="IPR003829">
    <property type="entry name" value="Pirin_N_dom"/>
</dbReference>
<dbReference type="CDD" id="cd02247">
    <property type="entry name" value="cupin_pirin_C"/>
    <property type="match status" value="1"/>
</dbReference>
<dbReference type="PANTHER" id="PTHR13903:SF8">
    <property type="entry name" value="PIRIN"/>
    <property type="match status" value="1"/>
</dbReference>
<dbReference type="Proteomes" id="UP000053937">
    <property type="component" value="Unassembled WGS sequence"/>
</dbReference>
<dbReference type="Pfam" id="PF05726">
    <property type="entry name" value="Pirin_C"/>
    <property type="match status" value="1"/>
</dbReference>
<dbReference type="OrthoDB" id="321327at2"/>
<dbReference type="InterPro" id="IPR014710">
    <property type="entry name" value="RmlC-like_jellyroll"/>
</dbReference>
<feature type="binding site" evidence="2">
    <location>
        <position position="106"/>
    </location>
    <ligand>
        <name>Fe cation</name>
        <dbReference type="ChEBI" id="CHEBI:24875"/>
    </ligand>
</feature>
<dbReference type="EMBL" id="LMBR01000066">
    <property type="protein sequence ID" value="KUL31298.1"/>
    <property type="molecule type" value="Genomic_DNA"/>
</dbReference>
<dbReference type="RefSeq" id="WP_059138601.1">
    <property type="nucleotide sequence ID" value="NZ_LMBR01000066.1"/>
</dbReference>
<feature type="domain" description="Pirin N-terminal" evidence="4">
    <location>
        <begin position="25"/>
        <end position="122"/>
    </location>
</feature>
<dbReference type="InterPro" id="IPR012093">
    <property type="entry name" value="Pirin"/>
</dbReference>
<evidence type="ECO:0000256" key="2">
    <source>
        <dbReference type="PIRSR" id="PIRSR006232-1"/>
    </source>
</evidence>
<feature type="binding site" evidence="2">
    <location>
        <position position="104"/>
    </location>
    <ligand>
        <name>Fe cation</name>
        <dbReference type="ChEBI" id="CHEBI:24875"/>
    </ligand>
</feature>
<evidence type="ECO:0000313" key="7">
    <source>
        <dbReference type="Proteomes" id="UP000053937"/>
    </source>
</evidence>
<evidence type="ECO:0000256" key="3">
    <source>
        <dbReference type="RuleBase" id="RU003457"/>
    </source>
</evidence>
<sequence length="303" mass="33562">MDSPRKILKVFKSKPVIEGAGVLLKRAFGFSQLPLFDPFLLLDDFRSSNPEEYLKGFPWHPHRGIETITYVLDGYVEHADSMGNRGIISDGGVQWMTAGSGIIHEEMPFGNERGEVAGFQLWANLPASEKMSPPRYRDVKSSEIPVLHMDNGVEIRIICGRHGETSGPVTGIAIDPEYLDISLPPGVSYTCAVPGGRKAFAYIIAGKGVFCHQEKPFGFDAEGVSYFDFETSPLLENETLVLFSDGDSLTITTEEDPIRILLISGNPLNEPVAWHGPIVMNTREELRQAFEEFRNGTFVKKIG</sequence>
<organism evidence="6 7">
    <name type="scientific">Chlorobium limicola</name>
    <dbReference type="NCBI Taxonomy" id="1092"/>
    <lineage>
        <taxon>Bacteria</taxon>
        <taxon>Pseudomonadati</taxon>
        <taxon>Chlorobiota</taxon>
        <taxon>Chlorobiia</taxon>
        <taxon>Chlorobiales</taxon>
        <taxon>Chlorobiaceae</taxon>
        <taxon>Chlorobium/Pelodictyon group</taxon>
        <taxon>Chlorobium</taxon>
    </lineage>
</organism>
<name>A0A101JQW4_CHLLI</name>
<dbReference type="SUPFAM" id="SSF51182">
    <property type="entry name" value="RmlC-like cupins"/>
    <property type="match status" value="1"/>
</dbReference>
<dbReference type="CDD" id="cd02909">
    <property type="entry name" value="cupin_pirin_N"/>
    <property type="match status" value="1"/>
</dbReference>
<gene>
    <name evidence="6" type="ORF">ASB62_03230</name>
</gene>
<protein>
    <submittedName>
        <fullName evidence="6">Pirin</fullName>
    </submittedName>
</protein>
<comment type="caution">
    <text evidence="6">The sequence shown here is derived from an EMBL/GenBank/DDBJ whole genome shotgun (WGS) entry which is preliminary data.</text>
</comment>
<reference evidence="6 7" key="1">
    <citation type="submission" date="2015-10" db="EMBL/GenBank/DDBJ databases">
        <title>Draft Genome Sequence of Chlorobium limicola strain Frasassi Growing under Artificial Lighting in the Frasassi Cave System.</title>
        <authorList>
            <person name="Mansor M."/>
            <person name="Macalady J."/>
        </authorList>
    </citation>
    <scope>NUCLEOTIDE SEQUENCE [LARGE SCALE GENOMIC DNA]</scope>
    <source>
        <strain evidence="6 7">Frasassi</strain>
    </source>
</reference>
<comment type="cofactor">
    <cofactor evidence="2">
        <name>Fe cation</name>
        <dbReference type="ChEBI" id="CHEBI:24875"/>
    </cofactor>
    <text evidence="2">Binds 1 Fe cation per subunit.</text>
</comment>
<evidence type="ECO:0000313" key="6">
    <source>
        <dbReference type="EMBL" id="KUL31298.1"/>
    </source>
</evidence>
<dbReference type="InterPro" id="IPR008778">
    <property type="entry name" value="Pirin_C_dom"/>
</dbReference>
<comment type="similarity">
    <text evidence="1 3">Belongs to the pirin family.</text>
</comment>
<dbReference type="Gene3D" id="2.60.120.10">
    <property type="entry name" value="Jelly Rolls"/>
    <property type="match status" value="2"/>
</dbReference>
<dbReference type="PANTHER" id="PTHR13903">
    <property type="entry name" value="PIRIN-RELATED"/>
    <property type="match status" value="1"/>
</dbReference>
<evidence type="ECO:0000256" key="1">
    <source>
        <dbReference type="ARBA" id="ARBA00008416"/>
    </source>
</evidence>
<proteinExistence type="inferred from homology"/>
<dbReference type="Pfam" id="PF02678">
    <property type="entry name" value="Pirin"/>
    <property type="match status" value="1"/>
</dbReference>
<evidence type="ECO:0000259" key="5">
    <source>
        <dbReference type="Pfam" id="PF05726"/>
    </source>
</evidence>
<dbReference type="GO" id="GO:0046872">
    <property type="term" value="F:metal ion binding"/>
    <property type="evidence" value="ECO:0007669"/>
    <property type="project" value="UniProtKB-KW"/>
</dbReference>
<keyword evidence="7" id="KW-1185">Reference proteome</keyword>
<keyword evidence="2" id="KW-0479">Metal-binding</keyword>
<feature type="domain" description="Pirin C-terminal" evidence="5">
    <location>
        <begin position="178"/>
        <end position="298"/>
    </location>
</feature>
<dbReference type="PIRSF" id="PIRSF006232">
    <property type="entry name" value="Pirin"/>
    <property type="match status" value="1"/>
</dbReference>
<feature type="binding site" evidence="2">
    <location>
        <position position="62"/>
    </location>
    <ligand>
        <name>Fe cation</name>
        <dbReference type="ChEBI" id="CHEBI:24875"/>
    </ligand>
</feature>
<feature type="binding site" evidence="2">
    <location>
        <position position="60"/>
    </location>
    <ligand>
        <name>Fe cation</name>
        <dbReference type="ChEBI" id="CHEBI:24875"/>
    </ligand>
</feature>
<accession>A0A101JQW4</accession>
<dbReference type="AlphaFoldDB" id="A0A101JQW4"/>
<keyword evidence="2" id="KW-0408">Iron</keyword>
<evidence type="ECO:0000259" key="4">
    <source>
        <dbReference type="Pfam" id="PF02678"/>
    </source>
</evidence>
<dbReference type="InterPro" id="IPR011051">
    <property type="entry name" value="RmlC_Cupin_sf"/>
</dbReference>